<dbReference type="InterPro" id="IPR012479">
    <property type="entry name" value="SAP30BP"/>
</dbReference>
<protein>
    <submittedName>
        <fullName evidence="1">Uncharacterized protein</fullName>
    </submittedName>
</protein>
<accession>A0A316Z9U9</accession>
<dbReference type="AlphaFoldDB" id="A0A316Z9U9"/>
<dbReference type="GO" id="GO:0006355">
    <property type="term" value="P:regulation of DNA-templated transcription"/>
    <property type="evidence" value="ECO:0007669"/>
    <property type="project" value="InterPro"/>
</dbReference>
<reference evidence="1 2" key="1">
    <citation type="journal article" date="2018" name="Mol. Biol. Evol.">
        <title>Broad Genomic Sampling Reveals a Smut Pathogenic Ancestry of the Fungal Clade Ustilaginomycotina.</title>
        <authorList>
            <person name="Kijpornyongpan T."/>
            <person name="Mondo S.J."/>
            <person name="Barry K."/>
            <person name="Sandor L."/>
            <person name="Lee J."/>
            <person name="Lipzen A."/>
            <person name="Pangilinan J."/>
            <person name="LaButti K."/>
            <person name="Hainaut M."/>
            <person name="Henrissat B."/>
            <person name="Grigoriev I.V."/>
            <person name="Spatafora J.W."/>
            <person name="Aime M.C."/>
        </authorList>
    </citation>
    <scope>NUCLEOTIDE SEQUENCE [LARGE SCALE GENOMIC DNA]</scope>
    <source>
        <strain evidence="1 2">MCA 4186</strain>
    </source>
</reference>
<feature type="non-terminal residue" evidence="1">
    <location>
        <position position="1"/>
    </location>
</feature>
<proteinExistence type="predicted"/>
<dbReference type="Pfam" id="PF07818">
    <property type="entry name" value="HCNGP"/>
    <property type="match status" value="1"/>
</dbReference>
<dbReference type="GeneID" id="37267452"/>
<feature type="non-terminal residue" evidence="1">
    <location>
        <position position="51"/>
    </location>
</feature>
<dbReference type="STRING" id="58919.A0A316Z9U9"/>
<dbReference type="PANTHER" id="PTHR13464">
    <property type="entry name" value="TRANSCRIPTIONAL REGULATOR PROTEIN HCNGP"/>
    <property type="match status" value="1"/>
</dbReference>
<dbReference type="OrthoDB" id="1714508at2759"/>
<sequence>KLLKFYELKASGTHFNVSLARNRQLRNPHIYAKLVKWVDVDEGASCYPQRA</sequence>
<organism evidence="1 2">
    <name type="scientific">Tilletiopsis washingtonensis</name>
    <dbReference type="NCBI Taxonomy" id="58919"/>
    <lineage>
        <taxon>Eukaryota</taxon>
        <taxon>Fungi</taxon>
        <taxon>Dikarya</taxon>
        <taxon>Basidiomycota</taxon>
        <taxon>Ustilaginomycotina</taxon>
        <taxon>Exobasidiomycetes</taxon>
        <taxon>Entylomatales</taxon>
        <taxon>Entylomatales incertae sedis</taxon>
        <taxon>Tilletiopsis</taxon>
    </lineage>
</organism>
<dbReference type="RefSeq" id="XP_025598011.1">
    <property type="nucleotide sequence ID" value="XM_025739906.1"/>
</dbReference>
<dbReference type="EMBL" id="KZ819294">
    <property type="protein sequence ID" value="PWN97732.1"/>
    <property type="molecule type" value="Genomic_DNA"/>
</dbReference>
<dbReference type="Proteomes" id="UP000245946">
    <property type="component" value="Unassembled WGS sequence"/>
</dbReference>
<evidence type="ECO:0000313" key="2">
    <source>
        <dbReference type="Proteomes" id="UP000245946"/>
    </source>
</evidence>
<dbReference type="PANTHER" id="PTHR13464:SF0">
    <property type="entry name" value="SAP30-BINDING PROTEIN"/>
    <property type="match status" value="1"/>
</dbReference>
<keyword evidence="2" id="KW-1185">Reference proteome</keyword>
<evidence type="ECO:0000313" key="1">
    <source>
        <dbReference type="EMBL" id="PWN97732.1"/>
    </source>
</evidence>
<name>A0A316Z9U9_9BASI</name>
<gene>
    <name evidence="1" type="ORF">FA09DRAFT_286596</name>
</gene>
<dbReference type="GO" id="GO:0005634">
    <property type="term" value="C:nucleus"/>
    <property type="evidence" value="ECO:0007669"/>
    <property type="project" value="TreeGrafter"/>
</dbReference>